<keyword evidence="1" id="KW-0812">Transmembrane</keyword>
<organism evidence="2 3">
    <name type="scientific">Candidatus Fervidibacter japonicus</name>
    <dbReference type="NCBI Taxonomy" id="2035412"/>
    <lineage>
        <taxon>Bacteria</taxon>
        <taxon>Candidatus Fervidibacterota</taxon>
        <taxon>Candidatus Fervidibacter</taxon>
    </lineage>
</organism>
<dbReference type="InterPro" id="IPR036280">
    <property type="entry name" value="Multihaem_cyt_sf"/>
</dbReference>
<dbReference type="EMBL" id="BEHT01000023">
    <property type="protein sequence ID" value="GBC99227.1"/>
    <property type="molecule type" value="Genomic_DNA"/>
</dbReference>
<evidence type="ECO:0000256" key="1">
    <source>
        <dbReference type="SAM" id="Phobius"/>
    </source>
</evidence>
<proteinExistence type="predicted"/>
<keyword evidence="1" id="KW-1133">Transmembrane helix</keyword>
<evidence type="ECO:0000313" key="3">
    <source>
        <dbReference type="Proteomes" id="UP000236173"/>
    </source>
</evidence>
<reference evidence="3" key="1">
    <citation type="submission" date="2017-09" db="EMBL/GenBank/DDBJ databases">
        <title>Metaegenomics of thermophilic ammonia-oxidizing enrichment culture.</title>
        <authorList>
            <person name="Kato S."/>
            <person name="Suzuki K."/>
        </authorList>
    </citation>
    <scope>NUCLEOTIDE SEQUENCE [LARGE SCALE GENOMIC DNA]</scope>
</reference>
<evidence type="ECO:0000313" key="2">
    <source>
        <dbReference type="EMBL" id="GBC99227.1"/>
    </source>
</evidence>
<dbReference type="Proteomes" id="UP000236173">
    <property type="component" value="Unassembled WGS sequence"/>
</dbReference>
<accession>A0A2H5XDL1</accession>
<comment type="caution">
    <text evidence="2">The sequence shown here is derived from an EMBL/GenBank/DDBJ whole genome shotgun (WGS) entry which is preliminary data.</text>
</comment>
<name>A0A2H5XDL1_9BACT</name>
<feature type="transmembrane region" description="Helical" evidence="1">
    <location>
        <begin position="22"/>
        <end position="43"/>
    </location>
</feature>
<sequence>MTGQEPLFTPDEVRRLKRLRRIVIMGAGVLSLLVCLGLVAGFFTAAPKPRQDAHHRPNAPDIACRRCHEFGTGGPLMPHRPFPHCTFCHHPRP</sequence>
<gene>
    <name evidence="2" type="ORF">HRbin17_01749</name>
</gene>
<keyword evidence="1" id="KW-0472">Membrane</keyword>
<dbReference type="AlphaFoldDB" id="A0A2H5XDL1"/>
<protein>
    <submittedName>
        <fullName evidence="2">Uncharacterized protein</fullName>
    </submittedName>
</protein>
<dbReference type="SUPFAM" id="SSF48695">
    <property type="entry name" value="Multiheme cytochromes"/>
    <property type="match status" value="1"/>
</dbReference>